<dbReference type="GO" id="GO:0016787">
    <property type="term" value="F:hydrolase activity"/>
    <property type="evidence" value="ECO:0007669"/>
    <property type="project" value="UniProtKB-KW"/>
</dbReference>
<comment type="caution">
    <text evidence="2">The sequence shown here is derived from an EMBL/GenBank/DDBJ whole genome shotgun (WGS) entry which is preliminary data.</text>
</comment>
<dbReference type="PANTHER" id="PTHR20935">
    <property type="entry name" value="PHOSPHOGLYCERATE MUTASE-RELATED"/>
    <property type="match status" value="1"/>
</dbReference>
<dbReference type="InterPro" id="IPR013078">
    <property type="entry name" value="His_Pase_superF_clade-1"/>
</dbReference>
<dbReference type="Proteomes" id="UP000556026">
    <property type="component" value="Unassembled WGS sequence"/>
</dbReference>
<dbReference type="Gene3D" id="3.40.50.1240">
    <property type="entry name" value="Phosphoglycerate mutase-like"/>
    <property type="match status" value="1"/>
</dbReference>
<dbReference type="SMART" id="SM00855">
    <property type="entry name" value="PGAM"/>
    <property type="match status" value="1"/>
</dbReference>
<dbReference type="AlphaFoldDB" id="A0A6V8MPJ6"/>
<protein>
    <submittedName>
        <fullName evidence="2">Phosphohistidine phosphatase</fullName>
    </submittedName>
</protein>
<accession>A0A6V8MPJ6</accession>
<dbReference type="SUPFAM" id="SSF53254">
    <property type="entry name" value="Phosphoglycerate mutase-like"/>
    <property type="match status" value="1"/>
</dbReference>
<dbReference type="RefSeq" id="WP_183356331.1">
    <property type="nucleotide sequence ID" value="NZ_BLXX01000015.1"/>
</dbReference>
<reference evidence="3" key="1">
    <citation type="submission" date="2020-06" db="EMBL/GenBank/DDBJ databases">
        <title>Draft genomic sequence of Geomonas sp. Red330.</title>
        <authorList>
            <person name="Itoh H."/>
            <person name="Zhenxing X."/>
            <person name="Ushijima N."/>
            <person name="Masuda Y."/>
            <person name="Shiratori Y."/>
            <person name="Senoo K."/>
        </authorList>
    </citation>
    <scope>NUCLEOTIDE SEQUENCE [LARGE SCALE GENOMIC DNA]</scope>
    <source>
        <strain evidence="3">Red330</strain>
    </source>
</reference>
<sequence>MVIHLVRHAEAIERTPEVQEQQRYLTPKGRSRFRKIAGTLKKAGIAPDLILSSPLIRAVQTAEILAQALKFKKELQLTDLLAHGFGEPQLHRLLEEHPDAREIALVGHEPELGEVTRLLLETEGPCALDKGATVTFKLKPAGAEFRHLVDGRANLIDSRGKAIIHLNQG</sequence>
<evidence type="ECO:0000313" key="2">
    <source>
        <dbReference type="EMBL" id="GFO61539.1"/>
    </source>
</evidence>
<name>A0A6V8MPJ6_9BACT</name>
<keyword evidence="3" id="KW-1185">Reference proteome</keyword>
<dbReference type="InterPro" id="IPR029033">
    <property type="entry name" value="His_PPase_superfam"/>
</dbReference>
<evidence type="ECO:0000256" key="1">
    <source>
        <dbReference type="ARBA" id="ARBA00022801"/>
    </source>
</evidence>
<dbReference type="InterPro" id="IPR051021">
    <property type="entry name" value="Mito_Ser/Thr_phosphatase"/>
</dbReference>
<gene>
    <name evidence="2" type="primary">sixA</name>
    <name evidence="2" type="ORF">GMST_38640</name>
</gene>
<dbReference type="EMBL" id="BLXX01000015">
    <property type="protein sequence ID" value="GFO61539.1"/>
    <property type="molecule type" value="Genomic_DNA"/>
</dbReference>
<keyword evidence="1" id="KW-0378">Hydrolase</keyword>
<dbReference type="Pfam" id="PF00300">
    <property type="entry name" value="His_Phos_1"/>
    <property type="match status" value="1"/>
</dbReference>
<dbReference type="CDD" id="cd07067">
    <property type="entry name" value="HP_PGM_like"/>
    <property type="match status" value="1"/>
</dbReference>
<proteinExistence type="predicted"/>
<evidence type="ECO:0000313" key="3">
    <source>
        <dbReference type="Proteomes" id="UP000556026"/>
    </source>
</evidence>
<organism evidence="2 3">
    <name type="scientific">Geomonas silvestris</name>
    <dbReference type="NCBI Taxonomy" id="2740184"/>
    <lineage>
        <taxon>Bacteria</taxon>
        <taxon>Pseudomonadati</taxon>
        <taxon>Thermodesulfobacteriota</taxon>
        <taxon>Desulfuromonadia</taxon>
        <taxon>Geobacterales</taxon>
        <taxon>Geobacteraceae</taxon>
        <taxon>Geomonas</taxon>
    </lineage>
</organism>